<dbReference type="SUPFAM" id="SSF46689">
    <property type="entry name" value="Homeodomain-like"/>
    <property type="match status" value="1"/>
</dbReference>
<dbReference type="Proteomes" id="UP000289794">
    <property type="component" value="Chromosome"/>
</dbReference>
<protein>
    <submittedName>
        <fullName evidence="4">HTH-type transcriptional regulator BetI</fullName>
    </submittedName>
</protein>
<gene>
    <name evidence="4" type="primary">betI_1</name>
    <name evidence="4" type="ORF">PMF13cell1_03103</name>
</gene>
<dbReference type="PROSITE" id="PS01081">
    <property type="entry name" value="HTH_TETR_1"/>
    <property type="match status" value="1"/>
</dbReference>
<dbReference type="GO" id="GO:0003677">
    <property type="term" value="F:DNA binding"/>
    <property type="evidence" value="ECO:0007669"/>
    <property type="project" value="UniProtKB-UniRule"/>
</dbReference>
<accession>A0A4P6M1N6</accession>
<dbReference type="InterPro" id="IPR036271">
    <property type="entry name" value="Tet_transcr_reg_TetR-rel_C_sf"/>
</dbReference>
<feature type="DNA-binding region" description="H-T-H motif" evidence="2">
    <location>
        <begin position="33"/>
        <end position="52"/>
    </location>
</feature>
<dbReference type="InterPro" id="IPR001647">
    <property type="entry name" value="HTH_TetR"/>
</dbReference>
<evidence type="ECO:0000313" key="4">
    <source>
        <dbReference type="EMBL" id="QBE97540.1"/>
    </source>
</evidence>
<dbReference type="PROSITE" id="PS50977">
    <property type="entry name" value="HTH_TETR_2"/>
    <property type="match status" value="1"/>
</dbReference>
<evidence type="ECO:0000256" key="1">
    <source>
        <dbReference type="ARBA" id="ARBA00023125"/>
    </source>
</evidence>
<dbReference type="InterPro" id="IPR009057">
    <property type="entry name" value="Homeodomain-like_sf"/>
</dbReference>
<evidence type="ECO:0000313" key="5">
    <source>
        <dbReference type="Proteomes" id="UP000289794"/>
    </source>
</evidence>
<dbReference type="Pfam" id="PF00440">
    <property type="entry name" value="TetR_N"/>
    <property type="match status" value="1"/>
</dbReference>
<keyword evidence="1 2" id="KW-0238">DNA-binding</keyword>
<dbReference type="RefSeq" id="WP_130181280.1">
    <property type="nucleotide sequence ID" value="NZ_CP035945.1"/>
</dbReference>
<dbReference type="AlphaFoldDB" id="A0A4P6M1N6"/>
<dbReference type="GO" id="GO:0006355">
    <property type="term" value="P:regulation of DNA-templated transcription"/>
    <property type="evidence" value="ECO:0007669"/>
    <property type="project" value="UniProtKB-ARBA"/>
</dbReference>
<name>A0A4P6M1N6_9FIRM</name>
<evidence type="ECO:0000256" key="2">
    <source>
        <dbReference type="PROSITE-ProRule" id="PRU00335"/>
    </source>
</evidence>
<dbReference type="PANTHER" id="PTHR30328">
    <property type="entry name" value="TRANSCRIPTIONAL REPRESSOR"/>
    <property type="match status" value="1"/>
</dbReference>
<dbReference type="InterPro" id="IPR023772">
    <property type="entry name" value="DNA-bd_HTH_TetR-type_CS"/>
</dbReference>
<sequence>MSVKLLDLDPQKRDAILNAALKEFSSQGYDKASTNIIAKEAGISKPLMFHYVSSKQELFFMVYDYFSDLIKREYFEQMNFNESDIFTKLQCSYLLQLKLTEEYPWILEFHKLSRNTDSEEVNKKLDDRKKQEHANCYPKLFDNIDEHRFRKGLDINTCKQFIYWSNVGFADELLEEVRNNEISHIDYGAVTLKLNNYFAELRKIFYRSDDA</sequence>
<organism evidence="4 5">
    <name type="scientific">Blautia producta</name>
    <dbReference type="NCBI Taxonomy" id="33035"/>
    <lineage>
        <taxon>Bacteria</taxon>
        <taxon>Bacillati</taxon>
        <taxon>Bacillota</taxon>
        <taxon>Clostridia</taxon>
        <taxon>Lachnospirales</taxon>
        <taxon>Lachnospiraceae</taxon>
        <taxon>Blautia</taxon>
    </lineage>
</organism>
<dbReference type="SUPFAM" id="SSF48498">
    <property type="entry name" value="Tetracyclin repressor-like, C-terminal domain"/>
    <property type="match status" value="1"/>
</dbReference>
<dbReference type="Gene3D" id="1.10.357.10">
    <property type="entry name" value="Tetracycline Repressor, domain 2"/>
    <property type="match status" value="1"/>
</dbReference>
<dbReference type="PRINTS" id="PR00455">
    <property type="entry name" value="HTHTETR"/>
</dbReference>
<proteinExistence type="predicted"/>
<evidence type="ECO:0000259" key="3">
    <source>
        <dbReference type="PROSITE" id="PS50977"/>
    </source>
</evidence>
<feature type="domain" description="HTH tetR-type" evidence="3">
    <location>
        <begin position="10"/>
        <end position="70"/>
    </location>
</feature>
<dbReference type="EMBL" id="CP035945">
    <property type="protein sequence ID" value="QBE97540.1"/>
    <property type="molecule type" value="Genomic_DNA"/>
</dbReference>
<dbReference type="Gene3D" id="1.10.10.60">
    <property type="entry name" value="Homeodomain-like"/>
    <property type="match status" value="1"/>
</dbReference>
<dbReference type="KEGG" id="bpro:PMF13cell1_03103"/>
<reference evidence="4 5" key="1">
    <citation type="submission" date="2019-01" db="EMBL/GenBank/DDBJ databases">
        <title>PMF-metabolizing Aryl O-demethylase.</title>
        <authorList>
            <person name="Kim M."/>
        </authorList>
    </citation>
    <scope>NUCLEOTIDE SEQUENCE [LARGE SCALE GENOMIC DNA]</scope>
    <source>
        <strain evidence="4 5">PMF1</strain>
    </source>
</reference>
<dbReference type="PANTHER" id="PTHR30328:SF54">
    <property type="entry name" value="HTH-TYPE TRANSCRIPTIONAL REPRESSOR SCO4008"/>
    <property type="match status" value="1"/>
</dbReference>
<dbReference type="InterPro" id="IPR050109">
    <property type="entry name" value="HTH-type_TetR-like_transc_reg"/>
</dbReference>